<dbReference type="EMBL" id="CP003344">
    <property type="protein sequence ID" value="AGA69876.1"/>
    <property type="molecule type" value="Genomic_DNA"/>
</dbReference>
<dbReference type="HOGENOM" id="CLU_155110_0_0_9"/>
<evidence type="ECO:0000256" key="1">
    <source>
        <dbReference type="SAM" id="Phobius"/>
    </source>
</evidence>
<reference evidence="3" key="1">
    <citation type="submission" date="2012-02" db="EMBL/GenBank/DDBJ databases">
        <title>Complete sequence of Desulfitobacterium dichloroeliminans LMG P-21439.</title>
        <authorList>
            <person name="Lucas S."/>
            <person name="Han J."/>
            <person name="Lapidus A."/>
            <person name="Cheng J.-F."/>
            <person name="Goodwin L."/>
            <person name="Pitluck S."/>
            <person name="Peters L."/>
            <person name="Ovchinnikova G."/>
            <person name="Teshima H."/>
            <person name="Detter J.C."/>
            <person name="Han C."/>
            <person name="Tapia R."/>
            <person name="Land M."/>
            <person name="Hauser L."/>
            <person name="Kyrpides N."/>
            <person name="Ivanova N."/>
            <person name="Pagani I."/>
            <person name="Kruse T."/>
            <person name="de Vos W.M."/>
            <person name="Boon N."/>
            <person name="Smidt H."/>
            <person name="Woyke T."/>
        </authorList>
    </citation>
    <scope>NUCLEOTIDE SEQUENCE [LARGE SCALE GENOMIC DNA]</scope>
    <source>
        <strain evidence="3">LMG P-21439 / DCA1</strain>
    </source>
</reference>
<sequence>MARKNQGARHRELGYITLLMLVLLATLSAYGLEMYVQAHGENKIARKEVSSRQAVYGAESGIEWVKVKLREDPSFSEGDLRIGDGNVHVQVVGNEGRYALTSSAHYGQIKRKIKVILLKVDEQWEIEQYQEIHGDE</sequence>
<feature type="transmembrane region" description="Helical" evidence="1">
    <location>
        <begin position="12"/>
        <end position="32"/>
    </location>
</feature>
<dbReference type="STRING" id="871963.Desdi_2452"/>
<protein>
    <submittedName>
        <fullName evidence="2">Uncharacterized protein</fullName>
    </submittedName>
</protein>
<keyword evidence="1" id="KW-0812">Transmembrane</keyword>
<accession>L0FB38</accession>
<organism evidence="2 3">
    <name type="scientific">Desulfitobacterium dichloroeliminans (strain LMG P-21439 / DCA1)</name>
    <dbReference type="NCBI Taxonomy" id="871963"/>
    <lineage>
        <taxon>Bacteria</taxon>
        <taxon>Bacillati</taxon>
        <taxon>Bacillota</taxon>
        <taxon>Clostridia</taxon>
        <taxon>Eubacteriales</taxon>
        <taxon>Desulfitobacteriaceae</taxon>
        <taxon>Desulfitobacterium</taxon>
    </lineage>
</organism>
<dbReference type="AlphaFoldDB" id="L0FB38"/>
<dbReference type="RefSeq" id="WP_015262847.1">
    <property type="nucleotide sequence ID" value="NC_019903.1"/>
</dbReference>
<dbReference type="KEGG" id="ddl:Desdi_2452"/>
<dbReference type="Proteomes" id="UP000010797">
    <property type="component" value="Chromosome"/>
</dbReference>
<keyword evidence="1" id="KW-0472">Membrane</keyword>
<keyword evidence="1" id="KW-1133">Transmembrane helix</keyword>
<dbReference type="eggNOG" id="ENOG5033C4Y">
    <property type="taxonomic scope" value="Bacteria"/>
</dbReference>
<proteinExistence type="predicted"/>
<keyword evidence="3" id="KW-1185">Reference proteome</keyword>
<name>L0FB38_DESDL</name>
<evidence type="ECO:0000313" key="3">
    <source>
        <dbReference type="Proteomes" id="UP000010797"/>
    </source>
</evidence>
<evidence type="ECO:0000313" key="2">
    <source>
        <dbReference type="EMBL" id="AGA69876.1"/>
    </source>
</evidence>
<gene>
    <name evidence="2" type="ordered locus">Desdi_2452</name>
</gene>